<keyword evidence="6" id="KW-0804">Transcription</keyword>
<dbReference type="PANTHER" id="PTHR33202">
    <property type="entry name" value="ZINC UPTAKE REGULATION PROTEIN"/>
    <property type="match status" value="1"/>
</dbReference>
<dbReference type="InterPro" id="IPR002481">
    <property type="entry name" value="FUR"/>
</dbReference>
<comment type="similarity">
    <text evidence="1">Belongs to the Fur family.</text>
</comment>
<reference evidence="7 8" key="1">
    <citation type="journal article" date="2023" name="Microbiol. Resour. Announc.">
        <title>Complete Genome Sequence of Imperialibacter roseus strain P4T.</title>
        <authorList>
            <person name="Tizabi D.R."/>
            <person name="Bachvaroff T."/>
            <person name="Hill R.T."/>
        </authorList>
    </citation>
    <scope>NUCLEOTIDE SEQUENCE [LARGE SCALE GENOMIC DNA]</scope>
    <source>
        <strain evidence="7 8">P4T</strain>
    </source>
</reference>
<organism evidence="7 8">
    <name type="scientific">Imperialibacter roseus</name>
    <dbReference type="NCBI Taxonomy" id="1324217"/>
    <lineage>
        <taxon>Bacteria</taxon>
        <taxon>Pseudomonadati</taxon>
        <taxon>Bacteroidota</taxon>
        <taxon>Cytophagia</taxon>
        <taxon>Cytophagales</taxon>
        <taxon>Flammeovirgaceae</taxon>
        <taxon>Imperialibacter</taxon>
    </lineage>
</organism>
<evidence type="ECO:0000256" key="2">
    <source>
        <dbReference type="ARBA" id="ARBA00022491"/>
    </source>
</evidence>
<dbReference type="InterPro" id="IPR036390">
    <property type="entry name" value="WH_DNA-bd_sf"/>
</dbReference>
<dbReference type="EMBL" id="CP136051">
    <property type="protein sequence ID" value="WOK06529.1"/>
    <property type="molecule type" value="Genomic_DNA"/>
</dbReference>
<dbReference type="SUPFAM" id="SSF46785">
    <property type="entry name" value="Winged helix' DNA-binding domain"/>
    <property type="match status" value="1"/>
</dbReference>
<evidence type="ECO:0000256" key="1">
    <source>
        <dbReference type="ARBA" id="ARBA00007957"/>
    </source>
</evidence>
<sequence>MSELILKETLKGHRLRNTQCRADILAIFYEHDFALSHADIEDRVSEHYDRVTVYRTLKTFVDKGLIHKVLDDNGAQKYALCNADCSEDLHKHEHVHFKCIRCGLTTCLDESDIPGIKLPAGYVLMDVSMLVTGYCKDCQQ</sequence>
<dbReference type="Gene3D" id="3.30.1490.190">
    <property type="match status" value="1"/>
</dbReference>
<evidence type="ECO:0000256" key="3">
    <source>
        <dbReference type="ARBA" id="ARBA00022833"/>
    </source>
</evidence>
<evidence type="ECO:0000313" key="7">
    <source>
        <dbReference type="EMBL" id="WOK06529.1"/>
    </source>
</evidence>
<gene>
    <name evidence="7" type="ORF">RT717_25990</name>
</gene>
<dbReference type="InterPro" id="IPR043135">
    <property type="entry name" value="Fur_C"/>
</dbReference>
<protein>
    <submittedName>
        <fullName evidence="7">Transcriptional repressor</fullName>
    </submittedName>
</protein>
<keyword evidence="8" id="KW-1185">Reference proteome</keyword>
<evidence type="ECO:0000256" key="4">
    <source>
        <dbReference type="ARBA" id="ARBA00023015"/>
    </source>
</evidence>
<evidence type="ECO:0000256" key="5">
    <source>
        <dbReference type="ARBA" id="ARBA00023125"/>
    </source>
</evidence>
<name>A0ABZ0IND2_9BACT</name>
<keyword evidence="4" id="KW-0805">Transcription regulation</keyword>
<proteinExistence type="inferred from homology"/>
<dbReference type="RefSeq" id="WP_317489246.1">
    <property type="nucleotide sequence ID" value="NZ_CP136051.1"/>
</dbReference>
<evidence type="ECO:0000313" key="8">
    <source>
        <dbReference type="Proteomes" id="UP001302349"/>
    </source>
</evidence>
<evidence type="ECO:0000256" key="6">
    <source>
        <dbReference type="ARBA" id="ARBA00023163"/>
    </source>
</evidence>
<dbReference type="PANTHER" id="PTHR33202:SF7">
    <property type="entry name" value="FERRIC UPTAKE REGULATION PROTEIN"/>
    <property type="match status" value="1"/>
</dbReference>
<dbReference type="InterPro" id="IPR036388">
    <property type="entry name" value="WH-like_DNA-bd_sf"/>
</dbReference>
<dbReference type="Proteomes" id="UP001302349">
    <property type="component" value="Chromosome"/>
</dbReference>
<accession>A0ABZ0IND2</accession>
<keyword evidence="3" id="KW-0862">Zinc</keyword>
<dbReference type="Gene3D" id="1.10.10.10">
    <property type="entry name" value="Winged helix-like DNA-binding domain superfamily/Winged helix DNA-binding domain"/>
    <property type="match status" value="1"/>
</dbReference>
<keyword evidence="2" id="KW-0678">Repressor</keyword>
<dbReference type="Pfam" id="PF01475">
    <property type="entry name" value="FUR"/>
    <property type="match status" value="1"/>
</dbReference>
<keyword evidence="5" id="KW-0238">DNA-binding</keyword>